<keyword evidence="7" id="KW-0677">Repeat</keyword>
<evidence type="ECO:0000256" key="12">
    <source>
        <dbReference type="ARBA" id="ARBA00025740"/>
    </source>
</evidence>
<dbReference type="InterPro" id="IPR036322">
    <property type="entry name" value="WD40_repeat_dom_sf"/>
</dbReference>
<dbReference type="Proteomes" id="UP000278143">
    <property type="component" value="Unassembled WGS sequence"/>
</dbReference>
<evidence type="ECO:0000256" key="1">
    <source>
        <dbReference type="ARBA" id="ARBA00004148"/>
    </source>
</evidence>
<evidence type="ECO:0000256" key="13">
    <source>
        <dbReference type="ARBA" id="ARBA00039247"/>
    </source>
</evidence>
<evidence type="ECO:0000256" key="5">
    <source>
        <dbReference type="ARBA" id="ARBA00022554"/>
    </source>
</evidence>
<dbReference type="Gene3D" id="2.130.10.10">
    <property type="entry name" value="YVTN repeat-like/Quinoprotein amine dehydrogenase"/>
    <property type="match status" value="1"/>
</dbReference>
<dbReference type="SUPFAM" id="SSF50978">
    <property type="entry name" value="WD40 repeat-like"/>
    <property type="match status" value="1"/>
</dbReference>
<evidence type="ECO:0000256" key="7">
    <source>
        <dbReference type="ARBA" id="ARBA00022737"/>
    </source>
</evidence>
<evidence type="ECO:0000256" key="4">
    <source>
        <dbReference type="ARBA" id="ARBA00022448"/>
    </source>
</evidence>
<dbReference type="GO" id="GO:0034045">
    <property type="term" value="C:phagophore assembly site membrane"/>
    <property type="evidence" value="ECO:0007669"/>
    <property type="project" value="UniProtKB-SubCell"/>
</dbReference>
<dbReference type="PANTHER" id="PTHR11227">
    <property type="entry name" value="WD-REPEAT PROTEIN INTERACTING WITH PHOSPHOINOSIDES WIPI -RELATED"/>
    <property type="match status" value="1"/>
</dbReference>
<dbReference type="GO" id="GO:0010008">
    <property type="term" value="C:endosome membrane"/>
    <property type="evidence" value="ECO:0007669"/>
    <property type="project" value="UniProtKB-SubCell"/>
</dbReference>
<keyword evidence="8" id="KW-0967">Endosome</keyword>
<evidence type="ECO:0000256" key="11">
    <source>
        <dbReference type="ARBA" id="ARBA00023136"/>
    </source>
</evidence>
<keyword evidence="11" id="KW-0472">Membrane</keyword>
<keyword evidence="15" id="KW-1185">Reference proteome</keyword>
<accession>A0A4P9Z6Q2</accession>
<dbReference type="EMBL" id="KZ989143">
    <property type="protein sequence ID" value="RKP27852.1"/>
    <property type="molecule type" value="Genomic_DNA"/>
</dbReference>
<name>A0A4P9Z6Q2_9FUNG</name>
<dbReference type="GO" id="GO:0006914">
    <property type="term" value="P:autophagy"/>
    <property type="evidence" value="ECO:0007669"/>
    <property type="project" value="UniProtKB-KW"/>
</dbReference>
<keyword evidence="9" id="KW-0653">Protein transport</keyword>
<evidence type="ECO:0000256" key="3">
    <source>
        <dbReference type="ARBA" id="ARBA00004623"/>
    </source>
</evidence>
<gene>
    <name evidence="14" type="ORF">SYNPS1DRAFT_32339</name>
</gene>
<dbReference type="Pfam" id="PF21032">
    <property type="entry name" value="PROPPIN"/>
    <property type="match status" value="2"/>
</dbReference>
<dbReference type="AlphaFoldDB" id="A0A4P9Z6Q2"/>
<comment type="subcellular location">
    <subcellularLocation>
        <location evidence="2">Endosome membrane</location>
        <topology evidence="2">Peripheral membrane protein</topology>
    </subcellularLocation>
    <subcellularLocation>
        <location evidence="3">Preautophagosomal structure membrane</location>
        <topology evidence="3">Peripheral membrane protein</topology>
    </subcellularLocation>
    <subcellularLocation>
        <location evidence="1">Vacuole membrane</location>
        <topology evidence="1">Peripheral membrane protein</topology>
    </subcellularLocation>
</comment>
<protein>
    <recommendedName>
        <fullName evidence="13">Autophagy-related protein 18</fullName>
    </recommendedName>
</protein>
<organism evidence="14 15">
    <name type="scientific">Syncephalis pseudoplumigaleata</name>
    <dbReference type="NCBI Taxonomy" id="1712513"/>
    <lineage>
        <taxon>Eukaryota</taxon>
        <taxon>Fungi</taxon>
        <taxon>Fungi incertae sedis</taxon>
        <taxon>Zoopagomycota</taxon>
        <taxon>Zoopagomycotina</taxon>
        <taxon>Zoopagomycetes</taxon>
        <taxon>Zoopagales</taxon>
        <taxon>Piptocephalidaceae</taxon>
        <taxon>Syncephalis</taxon>
    </lineage>
</organism>
<keyword evidence="6" id="KW-0853">WD repeat</keyword>
<keyword evidence="5" id="KW-0926">Vacuole</keyword>
<dbReference type="InterPro" id="IPR015943">
    <property type="entry name" value="WD40/YVTN_repeat-like_dom_sf"/>
</dbReference>
<dbReference type="FunFam" id="2.130.10.10:FF:000965">
    <property type="entry name" value="Autophagy-like protein 18 Atg18"/>
    <property type="match status" value="1"/>
</dbReference>
<dbReference type="GO" id="GO:0015031">
    <property type="term" value="P:protein transport"/>
    <property type="evidence" value="ECO:0007669"/>
    <property type="project" value="UniProtKB-KW"/>
</dbReference>
<dbReference type="OrthoDB" id="1667587at2759"/>
<dbReference type="GO" id="GO:0005774">
    <property type="term" value="C:vacuolar membrane"/>
    <property type="evidence" value="ECO:0007669"/>
    <property type="project" value="UniProtKB-SubCell"/>
</dbReference>
<proteinExistence type="inferred from homology"/>
<evidence type="ECO:0000256" key="2">
    <source>
        <dbReference type="ARBA" id="ARBA00004481"/>
    </source>
</evidence>
<evidence type="ECO:0000313" key="15">
    <source>
        <dbReference type="Proteomes" id="UP000278143"/>
    </source>
</evidence>
<evidence type="ECO:0000256" key="6">
    <source>
        <dbReference type="ARBA" id="ARBA00022574"/>
    </source>
</evidence>
<comment type="similarity">
    <text evidence="12">Belongs to the WD repeat PROPPIN family.</text>
</comment>
<evidence type="ECO:0000313" key="14">
    <source>
        <dbReference type="EMBL" id="RKP27852.1"/>
    </source>
</evidence>
<evidence type="ECO:0000256" key="8">
    <source>
        <dbReference type="ARBA" id="ARBA00022753"/>
    </source>
</evidence>
<evidence type="ECO:0000256" key="10">
    <source>
        <dbReference type="ARBA" id="ARBA00023006"/>
    </source>
</evidence>
<keyword evidence="10" id="KW-0072">Autophagy</keyword>
<evidence type="ECO:0000256" key="9">
    <source>
        <dbReference type="ARBA" id="ARBA00022927"/>
    </source>
</evidence>
<dbReference type="InterPro" id="IPR048720">
    <property type="entry name" value="PROPPIN"/>
</dbReference>
<reference evidence="15" key="1">
    <citation type="journal article" date="2018" name="Nat. Microbiol.">
        <title>Leveraging single-cell genomics to expand the fungal tree of life.</title>
        <authorList>
            <person name="Ahrendt S.R."/>
            <person name="Quandt C.A."/>
            <person name="Ciobanu D."/>
            <person name="Clum A."/>
            <person name="Salamov A."/>
            <person name="Andreopoulos B."/>
            <person name="Cheng J.F."/>
            <person name="Woyke T."/>
            <person name="Pelin A."/>
            <person name="Henrissat B."/>
            <person name="Reynolds N.K."/>
            <person name="Benny G.L."/>
            <person name="Smith M.E."/>
            <person name="James T.Y."/>
            <person name="Grigoriev I.V."/>
        </authorList>
    </citation>
    <scope>NUCLEOTIDE SEQUENCE [LARGE SCALE GENOMIC DNA]</scope>
    <source>
        <strain evidence="15">Benny S71-1</strain>
    </source>
</reference>
<sequence>MNISSNSDNDLQFINFNQDFSCLSVGTRTGYKIYNCDPYGKCYAKNEGGMGIVEMLFCTSLVALVGAGEQPGSSPRRLQIVNTKRQSTICELTFPTTILSVKLNRRRLVVVLEEQIYVYDISNMKLIHTIETTPNPHAVCALSPSSDNCYLIYPAPSPTSAGSPFVNPADTAQHGTTTTGTVYIFDTLSLQTVNTTQAHKSPLAYVVTNAEGTMMATASDKGTVIRVFSLPDAQKLYQFRRGSYPTRIHCISFNLVSSLLCVSSDHETVHIFKLSDGEQNDDFHATGSIGRATGAYGDGNGGQNRSSGGMGMVVAACLLTRRRWSSRMLRASSIKKAVGKNVAGYLPDMLTEMWEPARDFAHLKLKTAGVQSLVALSSSTPQVIVVTSEGYLYLYNIDLERGGECVFNKQYCIRSAGSRSR</sequence>
<keyword evidence="4" id="KW-0813">Transport</keyword>